<dbReference type="InterPro" id="IPR014054">
    <property type="entry name" value="Phage_regulatory_Rha"/>
</dbReference>
<dbReference type="Pfam" id="PF09669">
    <property type="entry name" value="Phage_pRha"/>
    <property type="match status" value="1"/>
</dbReference>
<feature type="domain" description="ORF6C" evidence="1">
    <location>
        <begin position="122"/>
        <end position="223"/>
    </location>
</feature>
<accession>A0A6C0QRG4</accession>
<dbReference type="Proteomes" id="UP000464330">
    <property type="component" value="Chromosome"/>
</dbReference>
<dbReference type="Pfam" id="PF10552">
    <property type="entry name" value="ORF6C"/>
    <property type="match status" value="1"/>
</dbReference>
<dbReference type="EMBL" id="CP019717">
    <property type="protein sequence ID" value="QHZ51282.1"/>
    <property type="molecule type" value="Genomic_DNA"/>
</dbReference>
<sequence>MNQLNVINRNGQLLVDSREVAEMTNARHSDLLERIEGYIKHLENGNFRSQDFFIQGSYKVVGNNKVYKCYLLTRKGCDMVANKMTGEKGVLFTAAYVSKFEEMESQLRQQVPTLSPNQAIAIALQQTAEMMNKLPEIEFKIENVERKLDTQITLDSGQQYRLQKAVRKKVCSIEPDKEARKPLFRQLNGEIRDRWGVPSVRDVLKTDFVDVIRYVDAWIPKKTVTVTPVINSLDDPSPSELGQKIEQQLKCDMEKMF</sequence>
<protein>
    <submittedName>
        <fullName evidence="2">Putative phage anti-repressor</fullName>
    </submittedName>
</protein>
<gene>
    <name evidence="2" type="ORF">ERICV_02135</name>
</gene>
<reference evidence="2 3" key="1">
    <citation type="journal article" date="2020" name="Int. J. Med. Microbiol.">
        <title>Discovery of Paenibacillus larvae ERIC V: Phenotypic and genomic comparison to genotypes ERIC I-IV reveal different inventories of virulence factors which correlate with epidemiological prevalences of American Foulbrood.</title>
        <authorList>
            <person name="Beims H."/>
            <person name="Bunk B."/>
            <person name="Erler S."/>
            <person name="Mohr K.I."/>
            <person name="Sproer C."/>
            <person name="Pradella S."/>
            <person name="Gunther G."/>
            <person name="Rohde M."/>
            <person name="von der Ohe W."/>
            <person name="Steinert M."/>
        </authorList>
    </citation>
    <scope>NUCLEOTIDE SEQUENCE [LARGE SCALE GENOMIC DNA]</scope>
    <source>
        <strain evidence="2">Eric_V</strain>
    </source>
</reference>
<dbReference type="RefSeq" id="WP_172423262.1">
    <property type="nucleotide sequence ID" value="NZ_CP019717.1"/>
</dbReference>
<dbReference type="InterPro" id="IPR018878">
    <property type="entry name" value="ORF6C_dom"/>
</dbReference>
<name>A0A6C0QRG4_9BACL</name>
<proteinExistence type="predicted"/>
<evidence type="ECO:0000259" key="1">
    <source>
        <dbReference type="Pfam" id="PF10552"/>
    </source>
</evidence>
<organism evidence="2 3">
    <name type="scientific">Paenibacillus larvae subsp. larvae</name>
    <dbReference type="NCBI Taxonomy" id="147375"/>
    <lineage>
        <taxon>Bacteria</taxon>
        <taxon>Bacillati</taxon>
        <taxon>Bacillota</taxon>
        <taxon>Bacilli</taxon>
        <taxon>Bacillales</taxon>
        <taxon>Paenibacillaceae</taxon>
        <taxon>Paenibacillus</taxon>
    </lineage>
</organism>
<evidence type="ECO:0000313" key="2">
    <source>
        <dbReference type="EMBL" id="QHZ51282.1"/>
    </source>
</evidence>
<evidence type="ECO:0000313" key="3">
    <source>
        <dbReference type="Proteomes" id="UP000464330"/>
    </source>
</evidence>
<dbReference type="AlphaFoldDB" id="A0A6C0QRG4"/>